<dbReference type="EMBL" id="SSTE01012141">
    <property type="protein sequence ID" value="KAA0049604.1"/>
    <property type="molecule type" value="Genomic_DNA"/>
</dbReference>
<dbReference type="Proteomes" id="UP000321947">
    <property type="component" value="Unassembled WGS sequence"/>
</dbReference>
<evidence type="ECO:0000313" key="4">
    <source>
        <dbReference type="Proteomes" id="UP000321947"/>
    </source>
</evidence>
<sequence length="60" mass="6930">MTNCDDIDEVDEGDSTYATTTATEDIQFINTAIEWSNWCDDLAKAMFIEWQLRNAYLNCI</sequence>
<reference evidence="3 4" key="1">
    <citation type="submission" date="2019-08" db="EMBL/GenBank/DDBJ databases">
        <title>Draft genome sequences of two oriental melons (Cucumis melo L. var makuwa).</title>
        <authorList>
            <person name="Kwon S.-Y."/>
        </authorList>
    </citation>
    <scope>NUCLEOTIDE SEQUENCE [LARGE SCALE GENOMIC DNA]</scope>
    <source>
        <strain evidence="4">cv. Chang Bougi</strain>
        <strain evidence="3">cv. SW 3</strain>
        <tissue evidence="1">Leaf</tissue>
    </source>
</reference>
<organism evidence="1 3">
    <name type="scientific">Cucumis melo var. makuwa</name>
    <name type="common">Oriental melon</name>
    <dbReference type="NCBI Taxonomy" id="1194695"/>
    <lineage>
        <taxon>Eukaryota</taxon>
        <taxon>Viridiplantae</taxon>
        <taxon>Streptophyta</taxon>
        <taxon>Embryophyta</taxon>
        <taxon>Tracheophyta</taxon>
        <taxon>Spermatophyta</taxon>
        <taxon>Magnoliopsida</taxon>
        <taxon>eudicotyledons</taxon>
        <taxon>Gunneridae</taxon>
        <taxon>Pentapetalae</taxon>
        <taxon>rosids</taxon>
        <taxon>fabids</taxon>
        <taxon>Cucurbitales</taxon>
        <taxon>Cucurbitaceae</taxon>
        <taxon>Benincaseae</taxon>
        <taxon>Cucumis</taxon>
    </lineage>
</organism>
<gene>
    <name evidence="2" type="ORF">E5676_scaffold94G00810</name>
    <name evidence="1" type="ORF">E6C27_scaffold163G00560</name>
</gene>
<dbReference type="AlphaFoldDB" id="A0A5A7U2Y8"/>
<comment type="caution">
    <text evidence="1">The sequence shown here is derived from an EMBL/GenBank/DDBJ whole genome shotgun (WGS) entry which is preliminary data.</text>
</comment>
<protein>
    <submittedName>
        <fullName evidence="1">Retrotransposon protein</fullName>
    </submittedName>
</protein>
<evidence type="ECO:0000313" key="2">
    <source>
        <dbReference type="EMBL" id="TYK15962.1"/>
    </source>
</evidence>
<proteinExistence type="predicted"/>
<dbReference type="EMBL" id="SSTD01008434">
    <property type="protein sequence ID" value="TYK15962.1"/>
    <property type="molecule type" value="Genomic_DNA"/>
</dbReference>
<accession>A0A5A7U2Y8</accession>
<dbReference type="Proteomes" id="UP000321393">
    <property type="component" value="Unassembled WGS sequence"/>
</dbReference>
<evidence type="ECO:0000313" key="3">
    <source>
        <dbReference type="Proteomes" id="UP000321393"/>
    </source>
</evidence>
<name>A0A5A7U2Y8_CUCMM</name>
<evidence type="ECO:0000313" key="1">
    <source>
        <dbReference type="EMBL" id="KAA0049604.1"/>
    </source>
</evidence>